<dbReference type="GO" id="GO:0005813">
    <property type="term" value="C:centrosome"/>
    <property type="evidence" value="ECO:0007669"/>
    <property type="project" value="UniProtKB-SubCell"/>
</dbReference>
<evidence type="ECO:0000256" key="13">
    <source>
        <dbReference type="SAM" id="MobiDB-lite"/>
    </source>
</evidence>
<evidence type="ECO:0000256" key="11">
    <source>
        <dbReference type="ARBA" id="ARBA00068600"/>
    </source>
</evidence>
<dbReference type="Gene3D" id="2.30.29.30">
    <property type="entry name" value="Pleckstrin-homology domain (PH domain)/Phosphotyrosine-binding domain (PTB)"/>
    <property type="match status" value="1"/>
</dbReference>
<keyword evidence="5" id="KW-0677">Repeat</keyword>
<feature type="compositionally biased region" description="Basic residues" evidence="13">
    <location>
        <begin position="1002"/>
        <end position="1017"/>
    </location>
</feature>
<feature type="compositionally biased region" description="Polar residues" evidence="13">
    <location>
        <begin position="598"/>
        <end position="608"/>
    </location>
</feature>
<evidence type="ECO:0000256" key="7">
    <source>
        <dbReference type="ARBA" id="ARBA00023054"/>
    </source>
</evidence>
<dbReference type="GO" id="GO:0005912">
    <property type="term" value="C:adherens junction"/>
    <property type="evidence" value="ECO:0007669"/>
    <property type="project" value="UniProtKB-SubCell"/>
</dbReference>
<evidence type="ECO:0000256" key="12">
    <source>
        <dbReference type="SAM" id="Coils"/>
    </source>
</evidence>
<feature type="region of interest" description="Disordered" evidence="13">
    <location>
        <begin position="843"/>
        <end position="901"/>
    </location>
</feature>
<dbReference type="SMART" id="SM00456">
    <property type="entry name" value="WW"/>
    <property type="match status" value="2"/>
</dbReference>
<dbReference type="PROSITE" id="PS50020">
    <property type="entry name" value="WW_DOMAIN_2"/>
    <property type="match status" value="2"/>
</dbReference>
<keyword evidence="8" id="KW-0206">Cytoskeleton</keyword>
<feature type="compositionally biased region" description="Polar residues" evidence="13">
    <location>
        <begin position="452"/>
        <end position="461"/>
    </location>
</feature>
<accession>A0A3Q1EIL1</accession>
<feature type="region of interest" description="Disordered" evidence="13">
    <location>
        <begin position="430"/>
        <end position="483"/>
    </location>
</feature>
<evidence type="ECO:0000313" key="16">
    <source>
        <dbReference type="Ensembl" id="ENSAPOP00000002977.1"/>
    </source>
</evidence>
<dbReference type="Pfam" id="PF00397">
    <property type="entry name" value="WW"/>
    <property type="match status" value="1"/>
</dbReference>
<feature type="region of interest" description="Disordered" evidence="13">
    <location>
        <begin position="302"/>
        <end position="337"/>
    </location>
</feature>
<dbReference type="PROSITE" id="PS01159">
    <property type="entry name" value="WW_DOMAIN_1"/>
    <property type="match status" value="1"/>
</dbReference>
<comment type="function">
    <text evidence="9">Required for zonula adherens biogenesis and maintenance. Acts via its interaction with CAMSAP3, which anchors microtubules at their minus-ends to zonula adherens, leading to the recruitment of KIFC3 kinesin to the junctional site. Mediates docking of ADAM10 to zonula adherens through a PDZD11-dependent interaction with the ADAM10-binding protein TSPAN33.</text>
</comment>
<dbReference type="InterPro" id="IPR001849">
    <property type="entry name" value="PH_domain"/>
</dbReference>
<feature type="domain" description="WW" evidence="15">
    <location>
        <begin position="9"/>
        <end position="42"/>
    </location>
</feature>
<keyword evidence="4" id="KW-0597">Phosphoprotein</keyword>
<feature type="domain" description="PH" evidence="14">
    <location>
        <begin position="164"/>
        <end position="283"/>
    </location>
</feature>
<feature type="coiled-coil region" evidence="12">
    <location>
        <begin position="659"/>
        <end position="693"/>
    </location>
</feature>
<dbReference type="CDD" id="cd13248">
    <property type="entry name" value="PH_PEPP1_2_3"/>
    <property type="match status" value="1"/>
</dbReference>
<evidence type="ECO:0000256" key="6">
    <source>
        <dbReference type="ARBA" id="ARBA00022949"/>
    </source>
</evidence>
<dbReference type="SUPFAM" id="SSF50729">
    <property type="entry name" value="PH domain-like"/>
    <property type="match status" value="1"/>
</dbReference>
<evidence type="ECO:0000256" key="8">
    <source>
        <dbReference type="ARBA" id="ARBA00023212"/>
    </source>
</evidence>
<keyword evidence="17" id="KW-1185">Reference proteome</keyword>
<feature type="compositionally biased region" description="Low complexity" evidence="13">
    <location>
        <begin position="462"/>
        <end position="477"/>
    </location>
</feature>
<dbReference type="SMART" id="SM00233">
    <property type="entry name" value="PH"/>
    <property type="match status" value="1"/>
</dbReference>
<feature type="compositionally biased region" description="Polar residues" evidence="13">
    <location>
        <begin position="305"/>
        <end position="321"/>
    </location>
</feature>
<dbReference type="SUPFAM" id="SSF51045">
    <property type="entry name" value="WW domain"/>
    <property type="match status" value="2"/>
</dbReference>
<dbReference type="PROSITE" id="PS50003">
    <property type="entry name" value="PH_DOMAIN"/>
    <property type="match status" value="1"/>
</dbReference>
<evidence type="ECO:0000256" key="10">
    <source>
        <dbReference type="ARBA" id="ARBA00065235"/>
    </source>
</evidence>
<dbReference type="GeneTree" id="ENSGT00940000155817"/>
<protein>
    <recommendedName>
        <fullName evidence="11">Pleckstrin homology domain-containing family A member 7</fullName>
    </recommendedName>
</protein>
<dbReference type="Gene3D" id="2.20.70.10">
    <property type="match status" value="2"/>
</dbReference>
<evidence type="ECO:0000259" key="14">
    <source>
        <dbReference type="PROSITE" id="PS50003"/>
    </source>
</evidence>
<feature type="region of interest" description="Disordered" evidence="13">
    <location>
        <begin position="554"/>
        <end position="609"/>
    </location>
</feature>
<dbReference type="Pfam" id="PF25541">
    <property type="entry name" value="TBCA_PH"/>
    <property type="match status" value="1"/>
</dbReference>
<evidence type="ECO:0000256" key="1">
    <source>
        <dbReference type="ARBA" id="ARBA00004300"/>
    </source>
</evidence>
<evidence type="ECO:0000256" key="4">
    <source>
        <dbReference type="ARBA" id="ARBA00022553"/>
    </source>
</evidence>
<keyword evidence="6" id="KW-0965">Cell junction</keyword>
<dbReference type="Pfam" id="PF00169">
    <property type="entry name" value="PH"/>
    <property type="match status" value="1"/>
</dbReference>
<dbReference type="PANTHER" id="PTHR12752">
    <property type="entry name" value="PHOSPHOINOSITOL 3-PHOSPHATE-BINDING PROTEIN"/>
    <property type="match status" value="1"/>
</dbReference>
<dbReference type="FunFam" id="2.30.29.30:FF:000103">
    <property type="entry name" value="Pleckstrin homology domain-containing family A member 4"/>
    <property type="match status" value="1"/>
</dbReference>
<feature type="compositionally biased region" description="Polar residues" evidence="13">
    <location>
        <begin position="982"/>
        <end position="991"/>
    </location>
</feature>
<sequence length="1182" mass="133394">IMAAPLGRDTLPDHWSYGVCRDGRVFFINDKTHSTTWLHPRTGEPVNSGHMIRSDLPRGWEEGFTEEGASYFINHNLRATSFRHPVTGQISPDNTEYTLQNRLESRMSKSAANQRSPGMVTESPKAVTTAAVDVTSGSKVSISSGKVHSFGKRDQAIKRNLNIPVVVRGWLYKQDSSGMRLWKRKWFVLSDYCLFYYKDSREETVLGSIPLPSYVIAPVEPDDHINRKYAFKASHTGMRSYIYNKNSVIGSQAEHCGMRTYFFSADTQEDMNGWIRAMNQAALMHVQLLIYLSFHRDVEKGAQQAVPQTNHVHINQNSSRSESIHRTDRDEPQDNGIRLAHGEEVRYGLELQGKPSQSAPQERLERLSPDSVNGAAHKNGQQTVIQVALPPEQNGNLVYQRSFVSRTDTEKHVHMQRKNTLAQVEHWVKVQKGEPSKRSYNLPRRTPPLKPKSSTADVTYQSLPKSPRLPSGSSSPPATCNLPSDYKYAHDRLSHFRMSTDERMATKEGMVWQLYEWQQRQQFRHGSPTAPVYTGPNFTDSSSFRVTVEMPRSISVPPSPCEVPPSVPSSFKPLSPRRPHTPSDRRTVRPLDEVAPGDSTSPVASTSQIERRSVPSMGYITHTVSAPSLHGKTVRSSVSLTTELGDKKQSRLCEQDKILQELEASIRTLKEDKDKLESVLDVSHQQMEEYRDQPAHAEKIAYQQKLLQEDVVHIRAEISQVSTEMENAWNEYSRLERDVDWLKSALQGQMNRSDLTQQEKVQIRKELWRIEDVIAGLSTSKANYKVTISSVTNPGEMSANWKAQKLSLLTVWFSQPPPQPQQPHPHAFLQPHCSQLFCVQSEEDVPPRPPLPQLYSPDEHPPAVPPLPRETTVIRHTSVRGLKRQSDERKRDREIGQYTNGDSKVELRPFLSDPELMGAGDGSSHISIVASGHDGGYQTLPSRGDFTSLCSAAPFALVVNFRSSHSSQERPKSALERLYSGDSAQQQQQRGKMSADEQLERMKRHQKALVRQRKRTLSHGDRHASSSSRSSSSRPLSADLGSWKREQDFDLQLLERAVQGEEAQGVRSVDLEPLDYDLDLNKELSKPQKVLIPERYVDSEPEEQLSPQEVEERHRKVERIKSILAKSSVQNLTPAVSVDKPDVGLVALDSALQEQERIITMSYALASEASLKSKLVTGWSFT</sequence>
<feature type="compositionally biased region" description="Basic and acidic residues" evidence="13">
    <location>
        <begin position="884"/>
        <end position="895"/>
    </location>
</feature>
<proteinExistence type="predicted"/>
<evidence type="ECO:0000256" key="2">
    <source>
        <dbReference type="ARBA" id="ARBA00004536"/>
    </source>
</evidence>
<keyword evidence="3" id="KW-0963">Cytoplasm</keyword>
<feature type="domain" description="WW" evidence="15">
    <location>
        <begin position="54"/>
        <end position="87"/>
    </location>
</feature>
<feature type="compositionally biased region" description="Low complexity" evidence="13">
    <location>
        <begin position="1025"/>
        <end position="1041"/>
    </location>
</feature>
<dbReference type="InterPro" id="IPR057971">
    <property type="entry name" value="PKHA4-7_TBCA"/>
</dbReference>
<name>A0A3Q1EIL1_9TELE</name>
<dbReference type="InterPro" id="IPR036020">
    <property type="entry name" value="WW_dom_sf"/>
</dbReference>
<feature type="region of interest" description="Disordered" evidence="13">
    <location>
        <begin position="962"/>
        <end position="1041"/>
    </location>
</feature>
<dbReference type="AlphaFoldDB" id="A0A3Q1EIL1"/>
<evidence type="ECO:0000259" key="15">
    <source>
        <dbReference type="PROSITE" id="PS50020"/>
    </source>
</evidence>
<reference evidence="16" key="1">
    <citation type="submission" date="2025-08" db="UniProtKB">
        <authorList>
            <consortium name="Ensembl"/>
        </authorList>
    </citation>
    <scope>IDENTIFICATION</scope>
</reference>
<evidence type="ECO:0000313" key="17">
    <source>
        <dbReference type="Proteomes" id="UP000257200"/>
    </source>
</evidence>
<dbReference type="Proteomes" id="UP000257200">
    <property type="component" value="Unplaced"/>
</dbReference>
<dbReference type="GO" id="GO:0046931">
    <property type="term" value="P:pore complex assembly"/>
    <property type="evidence" value="ECO:0007669"/>
    <property type="project" value="UniProtKB-ARBA"/>
</dbReference>
<evidence type="ECO:0000256" key="5">
    <source>
        <dbReference type="ARBA" id="ARBA00022737"/>
    </source>
</evidence>
<dbReference type="InterPro" id="IPR001202">
    <property type="entry name" value="WW_dom"/>
</dbReference>
<dbReference type="CDD" id="cd00201">
    <property type="entry name" value="WW"/>
    <property type="match status" value="2"/>
</dbReference>
<evidence type="ECO:0000256" key="3">
    <source>
        <dbReference type="ARBA" id="ARBA00022490"/>
    </source>
</evidence>
<comment type="subunit">
    <text evidence="10">Interacts with CAMSAP3 and CTNND1. Interacts (via WW domains) with TSPAN33 (via cytoplasmic domain) and with PDZD11; the interaction with TSPAN33 is dependent on PDZD11 being bound to PLEKHA7 and facilitates the docking of ADAM10 to zonula adherens through interaction of TSPAN33 with ADAM10.</text>
</comment>
<keyword evidence="7 12" id="KW-0175">Coiled coil</keyword>
<reference evidence="16" key="2">
    <citation type="submission" date="2025-09" db="UniProtKB">
        <authorList>
            <consortium name="Ensembl"/>
        </authorList>
    </citation>
    <scope>IDENTIFICATION</scope>
</reference>
<organism evidence="16 17">
    <name type="scientific">Acanthochromis polyacanthus</name>
    <name type="common">spiny chromis</name>
    <dbReference type="NCBI Taxonomy" id="80966"/>
    <lineage>
        <taxon>Eukaryota</taxon>
        <taxon>Metazoa</taxon>
        <taxon>Chordata</taxon>
        <taxon>Craniata</taxon>
        <taxon>Vertebrata</taxon>
        <taxon>Euteleostomi</taxon>
        <taxon>Actinopterygii</taxon>
        <taxon>Neopterygii</taxon>
        <taxon>Teleostei</taxon>
        <taxon>Neoteleostei</taxon>
        <taxon>Acanthomorphata</taxon>
        <taxon>Ovalentaria</taxon>
        <taxon>Pomacentridae</taxon>
        <taxon>Acanthochromis</taxon>
    </lineage>
</organism>
<feature type="compositionally biased region" description="Basic and acidic residues" evidence="13">
    <location>
        <begin position="581"/>
        <end position="592"/>
    </location>
</feature>
<dbReference type="PANTHER" id="PTHR12752:SF4">
    <property type="entry name" value="PLECKSTRIN HOMOLOGY DOMAIN-CONTAINING FAMILY A MEMBER 7"/>
    <property type="match status" value="1"/>
</dbReference>
<feature type="compositionally biased region" description="Pro residues" evidence="13">
    <location>
        <begin position="557"/>
        <end position="567"/>
    </location>
</feature>
<feature type="compositionally biased region" description="Basic and acidic residues" evidence="13">
    <location>
        <begin position="322"/>
        <end position="332"/>
    </location>
</feature>
<feature type="region of interest" description="Disordered" evidence="13">
    <location>
        <begin position="352"/>
        <end position="376"/>
    </location>
</feature>
<dbReference type="GO" id="GO:0007155">
    <property type="term" value="P:cell adhesion"/>
    <property type="evidence" value="ECO:0007669"/>
    <property type="project" value="UniProtKB-ARBA"/>
</dbReference>
<dbReference type="FunFam" id="2.20.70.10:FF:000027">
    <property type="entry name" value="pleckstrin homology domain-containing family A member 5 isoform X1"/>
    <property type="match status" value="1"/>
</dbReference>
<comment type="subcellular location">
    <subcellularLocation>
        <location evidence="2">Cell junction</location>
        <location evidence="2">Adherens junction</location>
    </subcellularLocation>
    <subcellularLocation>
        <location evidence="1">Cytoplasm</location>
        <location evidence="1">Cytoskeleton</location>
        <location evidence="1">Microtubule organizing center</location>
        <location evidence="1">Centrosome</location>
    </subcellularLocation>
</comment>
<dbReference type="InterPro" id="IPR011993">
    <property type="entry name" value="PH-like_dom_sf"/>
</dbReference>
<evidence type="ECO:0000256" key="9">
    <source>
        <dbReference type="ARBA" id="ARBA00058388"/>
    </source>
</evidence>
<dbReference type="GO" id="GO:0046930">
    <property type="term" value="C:pore complex"/>
    <property type="evidence" value="ECO:0007669"/>
    <property type="project" value="UniProtKB-ARBA"/>
</dbReference>
<dbReference type="Ensembl" id="ENSAPOT00000012549.1">
    <property type="protein sequence ID" value="ENSAPOP00000002977.1"/>
    <property type="gene ID" value="ENSAPOG00000004621.1"/>
</dbReference>
<dbReference type="InterPro" id="IPR040392">
    <property type="entry name" value="PKHA4-7_PH"/>
</dbReference>